<dbReference type="InterPro" id="IPR029058">
    <property type="entry name" value="AB_hydrolase_fold"/>
</dbReference>
<sequence length="374" mass="40544">MPIKSTLARRPLPVHRGINAGRRGTGAGWVRGIAAVPAVAALGWIAVSAFLIPKKVRMPPALPGDQRDMDSIAGRLSYYVDGPAPTTAPAAEATAVAESDLPPLLLIHSVNAAASAYEVKPIYEAARTRRPVYALDLPGFGFSERSDRTYTPRLMTDAVLAMVEEIKRIHGDRPVDAIALSLGSEFLARAAAEAPNAFRSVAFVSPTGLDSRGPYYGPPGSTRGSTALRGAFSFPVWGRAVFDLLTVRPSIRFFLEKTWGSKTIDEGVWDYAYLTTHQPGAEHAPFWFVGGLLFSRDITRVYEQLGLPVLVVHGTRGDFVDYGQLDSLGRRPNWSVKVFDTGAFPQFERPGDFARVYDLFLTGLAPAKQTMPAG</sequence>
<keyword evidence="1" id="KW-0472">Membrane</keyword>
<organism evidence="3 4">
    <name type="scientific">Rhodoplanes elegans</name>
    <dbReference type="NCBI Taxonomy" id="29408"/>
    <lineage>
        <taxon>Bacteria</taxon>
        <taxon>Pseudomonadati</taxon>
        <taxon>Pseudomonadota</taxon>
        <taxon>Alphaproteobacteria</taxon>
        <taxon>Hyphomicrobiales</taxon>
        <taxon>Nitrobacteraceae</taxon>
        <taxon>Rhodoplanes</taxon>
    </lineage>
</organism>
<dbReference type="PANTHER" id="PTHR46438">
    <property type="entry name" value="ALPHA/BETA-HYDROLASES SUPERFAMILY PROTEIN"/>
    <property type="match status" value="1"/>
</dbReference>
<protein>
    <submittedName>
        <fullName evidence="3">Alpha/beta hydrolase</fullName>
    </submittedName>
</protein>
<comment type="caution">
    <text evidence="3">The sequence shown here is derived from an EMBL/GenBank/DDBJ whole genome shotgun (WGS) entry which is preliminary data.</text>
</comment>
<name>A0A327K2X8_9BRAD</name>
<dbReference type="AlphaFoldDB" id="A0A327K2X8"/>
<dbReference type="Pfam" id="PF00561">
    <property type="entry name" value="Abhydrolase_1"/>
    <property type="match status" value="1"/>
</dbReference>
<feature type="domain" description="AB hydrolase-1" evidence="2">
    <location>
        <begin position="102"/>
        <end position="350"/>
    </location>
</feature>
<evidence type="ECO:0000313" key="4">
    <source>
        <dbReference type="Proteomes" id="UP000248863"/>
    </source>
</evidence>
<feature type="transmembrane region" description="Helical" evidence="1">
    <location>
        <begin position="29"/>
        <end position="52"/>
    </location>
</feature>
<dbReference type="InterPro" id="IPR000073">
    <property type="entry name" value="AB_hydrolase_1"/>
</dbReference>
<dbReference type="Gene3D" id="3.40.50.1820">
    <property type="entry name" value="alpha/beta hydrolase"/>
    <property type="match status" value="1"/>
</dbReference>
<reference evidence="3 4" key="1">
    <citation type="submission" date="2017-07" db="EMBL/GenBank/DDBJ databases">
        <title>Draft Genome Sequences of Select Purple Nonsulfur Bacteria.</title>
        <authorList>
            <person name="Lasarre B."/>
            <person name="Mckinlay J.B."/>
        </authorList>
    </citation>
    <scope>NUCLEOTIDE SEQUENCE [LARGE SCALE GENOMIC DNA]</scope>
    <source>
        <strain evidence="3 4">DSM 11907</strain>
    </source>
</reference>
<dbReference type="OrthoDB" id="9808398at2"/>
<gene>
    <name evidence="3" type="ORF">CH338_23595</name>
</gene>
<dbReference type="EMBL" id="NPEU01000402">
    <property type="protein sequence ID" value="RAI32787.1"/>
    <property type="molecule type" value="Genomic_DNA"/>
</dbReference>
<evidence type="ECO:0000256" key="1">
    <source>
        <dbReference type="SAM" id="Phobius"/>
    </source>
</evidence>
<evidence type="ECO:0000259" key="2">
    <source>
        <dbReference type="Pfam" id="PF00561"/>
    </source>
</evidence>
<dbReference type="RefSeq" id="WP_111359525.1">
    <property type="nucleotide sequence ID" value="NZ_NHSK01000175.1"/>
</dbReference>
<dbReference type="Proteomes" id="UP000248863">
    <property type="component" value="Unassembled WGS sequence"/>
</dbReference>
<evidence type="ECO:0000313" key="3">
    <source>
        <dbReference type="EMBL" id="RAI32787.1"/>
    </source>
</evidence>
<dbReference type="SUPFAM" id="SSF53474">
    <property type="entry name" value="alpha/beta-Hydrolases"/>
    <property type="match status" value="1"/>
</dbReference>
<dbReference type="PANTHER" id="PTHR46438:SF2">
    <property type="entry name" value="ALPHA_BETA-HYDROLASES SUPERFAMILY PROTEIN"/>
    <property type="match status" value="1"/>
</dbReference>
<keyword evidence="3" id="KW-0378">Hydrolase</keyword>
<keyword evidence="1" id="KW-1133">Transmembrane helix</keyword>
<dbReference type="GO" id="GO:0016787">
    <property type="term" value="F:hydrolase activity"/>
    <property type="evidence" value="ECO:0007669"/>
    <property type="project" value="UniProtKB-KW"/>
</dbReference>
<accession>A0A327K2X8</accession>
<keyword evidence="1" id="KW-0812">Transmembrane</keyword>
<proteinExistence type="predicted"/>
<keyword evidence="4" id="KW-1185">Reference proteome</keyword>